<dbReference type="NCBIfam" id="TIGR03317">
    <property type="entry name" value="ygfZ_signature"/>
    <property type="match status" value="1"/>
</dbReference>
<dbReference type="InterPro" id="IPR045179">
    <property type="entry name" value="YgfZ/GcvT"/>
</dbReference>
<evidence type="ECO:0000259" key="4">
    <source>
        <dbReference type="Pfam" id="PF01571"/>
    </source>
</evidence>
<protein>
    <submittedName>
        <fullName evidence="6">Uncharacterized protein</fullName>
    </submittedName>
</protein>
<dbReference type="PANTHER" id="PTHR22602">
    <property type="entry name" value="TRANSFERASE CAF17, MITOCHONDRIAL-RELATED"/>
    <property type="match status" value="1"/>
</dbReference>
<dbReference type="OrthoDB" id="191995at2759"/>
<dbReference type="AlphaFoldDB" id="E4XPV9"/>
<dbReference type="GO" id="GO:0016226">
    <property type="term" value="P:iron-sulfur cluster assembly"/>
    <property type="evidence" value="ECO:0007669"/>
    <property type="project" value="TreeGrafter"/>
</dbReference>
<dbReference type="Pfam" id="PF01571">
    <property type="entry name" value="GCV_T"/>
    <property type="match status" value="1"/>
</dbReference>
<dbReference type="Proteomes" id="UP000001307">
    <property type="component" value="Unassembled WGS sequence"/>
</dbReference>
<gene>
    <name evidence="6" type="ORF">GSOID_T00017238001</name>
</gene>
<dbReference type="PANTHER" id="PTHR22602:SF0">
    <property type="entry name" value="TRANSFERASE CAF17, MITOCHONDRIAL-RELATED"/>
    <property type="match status" value="1"/>
</dbReference>
<evidence type="ECO:0000313" key="6">
    <source>
        <dbReference type="EMBL" id="CBY19877.1"/>
    </source>
</evidence>
<sequence length="308" mass="34735">MLKSALSRIPKRFQSSARAVDLSDWRSLISIRGEDAKALLQGVITNDISNLQHVGSMYSMFLNAKGRVYFDAILYHLNEDEILIEGDKILSAKLKKHLSMYKIRRKVNIHAINESVWHVVPGDDILDLGTLGDTFIDPRLEKMGARVLNNPNLPTMSLEDYHTHRYKLGIPEGGEEIPFNKGFPLECNCDLMSGVSFHKGCYLGQELTARTFHTGVTRKRIVPLKLSPGNDVSDIKAKRSAGKIITVDSEGNGLAMFRTDNFDKTVKVGEEEIVITKPSWWDRDGDSLEFGISNDKKHLDYYSFAENF</sequence>
<dbReference type="Gene3D" id="3.30.1360.120">
    <property type="entry name" value="Probable tRNA modification gtpase trme, domain 1"/>
    <property type="match status" value="2"/>
</dbReference>
<dbReference type="InParanoid" id="E4XPV9"/>
<keyword evidence="3" id="KW-0496">Mitochondrion</keyword>
<dbReference type="InterPro" id="IPR057460">
    <property type="entry name" value="CAF17_C"/>
</dbReference>
<evidence type="ECO:0000256" key="3">
    <source>
        <dbReference type="ARBA" id="ARBA00023128"/>
    </source>
</evidence>
<name>E4XPV9_OIKDI</name>
<keyword evidence="2" id="KW-0809">Transit peptide</keyword>
<feature type="domain" description="GCVT N-terminal" evidence="4">
    <location>
        <begin position="18"/>
        <end position="115"/>
    </location>
</feature>
<evidence type="ECO:0000256" key="2">
    <source>
        <dbReference type="ARBA" id="ARBA00022946"/>
    </source>
</evidence>
<dbReference type="EMBL" id="FN653097">
    <property type="protein sequence ID" value="CBY19877.1"/>
    <property type="molecule type" value="Genomic_DNA"/>
</dbReference>
<comment type="subcellular location">
    <subcellularLocation>
        <location evidence="1">Mitochondrion</location>
    </subcellularLocation>
</comment>
<reference evidence="6" key="1">
    <citation type="journal article" date="2010" name="Science">
        <title>Plasticity of animal genome architecture unmasked by rapid evolution of a pelagic tunicate.</title>
        <authorList>
            <person name="Denoeud F."/>
            <person name="Henriet S."/>
            <person name="Mungpakdee S."/>
            <person name="Aury J.M."/>
            <person name="Da Silva C."/>
            <person name="Brinkmann H."/>
            <person name="Mikhaleva J."/>
            <person name="Olsen L.C."/>
            <person name="Jubin C."/>
            <person name="Canestro C."/>
            <person name="Bouquet J.M."/>
            <person name="Danks G."/>
            <person name="Poulain J."/>
            <person name="Campsteijn C."/>
            <person name="Adamski M."/>
            <person name="Cross I."/>
            <person name="Yadetie F."/>
            <person name="Muffato M."/>
            <person name="Louis A."/>
            <person name="Butcher S."/>
            <person name="Tsagkogeorga G."/>
            <person name="Konrad A."/>
            <person name="Singh S."/>
            <person name="Jensen M.F."/>
            <person name="Cong E.H."/>
            <person name="Eikeseth-Otteraa H."/>
            <person name="Noel B."/>
            <person name="Anthouard V."/>
            <person name="Porcel B.M."/>
            <person name="Kachouri-Lafond R."/>
            <person name="Nishino A."/>
            <person name="Ugolini M."/>
            <person name="Chourrout P."/>
            <person name="Nishida H."/>
            <person name="Aasland R."/>
            <person name="Huzurbazar S."/>
            <person name="Westhof E."/>
            <person name="Delsuc F."/>
            <person name="Lehrach H."/>
            <person name="Reinhardt R."/>
            <person name="Weissenbach J."/>
            <person name="Roy S.W."/>
            <person name="Artiguenave F."/>
            <person name="Postlethwait J.H."/>
            <person name="Manak J.R."/>
            <person name="Thompson E.M."/>
            <person name="Jaillon O."/>
            <person name="Du Pasquier L."/>
            <person name="Boudinot P."/>
            <person name="Liberles D.A."/>
            <person name="Volff J.N."/>
            <person name="Philippe H."/>
            <person name="Lenhard B."/>
            <person name="Roest Crollius H."/>
            <person name="Wincker P."/>
            <person name="Chourrout D."/>
        </authorList>
    </citation>
    <scope>NUCLEOTIDE SEQUENCE [LARGE SCALE GENOMIC DNA]</scope>
</reference>
<evidence type="ECO:0000313" key="7">
    <source>
        <dbReference type="Proteomes" id="UP000001307"/>
    </source>
</evidence>
<organism evidence="6">
    <name type="scientific">Oikopleura dioica</name>
    <name type="common">Tunicate</name>
    <dbReference type="NCBI Taxonomy" id="34765"/>
    <lineage>
        <taxon>Eukaryota</taxon>
        <taxon>Metazoa</taxon>
        <taxon>Chordata</taxon>
        <taxon>Tunicata</taxon>
        <taxon>Appendicularia</taxon>
        <taxon>Copelata</taxon>
        <taxon>Oikopleuridae</taxon>
        <taxon>Oikopleura</taxon>
    </lineage>
</organism>
<proteinExistence type="predicted"/>
<dbReference type="InterPro" id="IPR017703">
    <property type="entry name" value="YgfZ/GCV_T_CS"/>
</dbReference>
<dbReference type="GO" id="GO:0005759">
    <property type="term" value="C:mitochondrial matrix"/>
    <property type="evidence" value="ECO:0007669"/>
    <property type="project" value="TreeGrafter"/>
</dbReference>
<dbReference type="InterPro" id="IPR027266">
    <property type="entry name" value="TrmE/GcvT-like"/>
</dbReference>
<keyword evidence="7" id="KW-1185">Reference proteome</keyword>
<feature type="domain" description="CAF17 C-terminal" evidence="5">
    <location>
        <begin position="218"/>
        <end position="282"/>
    </location>
</feature>
<dbReference type="Pfam" id="PF25455">
    <property type="entry name" value="Beta-barrel_CAF17_C"/>
    <property type="match status" value="1"/>
</dbReference>
<evidence type="ECO:0000259" key="5">
    <source>
        <dbReference type="Pfam" id="PF25455"/>
    </source>
</evidence>
<dbReference type="SUPFAM" id="SSF103025">
    <property type="entry name" value="Folate-binding domain"/>
    <property type="match status" value="1"/>
</dbReference>
<dbReference type="InterPro" id="IPR006222">
    <property type="entry name" value="GCVT_N"/>
</dbReference>
<evidence type="ECO:0000256" key="1">
    <source>
        <dbReference type="ARBA" id="ARBA00004173"/>
    </source>
</evidence>
<accession>E4XPV9</accession>
<dbReference type="FunCoup" id="E4XPV9">
    <property type="interactions" value="95"/>
</dbReference>